<organism evidence="2">
    <name type="scientific">Pseudomonas syringae pv. actinidiae</name>
    <dbReference type="NCBI Taxonomy" id="103796"/>
    <lineage>
        <taxon>Bacteria</taxon>
        <taxon>Pseudomonadati</taxon>
        <taxon>Pseudomonadota</taxon>
        <taxon>Gammaproteobacteria</taxon>
        <taxon>Pseudomonadales</taxon>
        <taxon>Pseudomonadaceae</taxon>
        <taxon>Pseudomonas</taxon>
        <taxon>Pseudomonas syringae</taxon>
    </lineage>
</organism>
<feature type="compositionally biased region" description="Basic residues" evidence="1">
    <location>
        <begin position="21"/>
        <end position="31"/>
    </location>
</feature>
<dbReference type="AlphaFoldDB" id="A0A2P0QH71"/>
<name>A0A2P0QH71_PSESF</name>
<proteinExistence type="predicted"/>
<geneLocation type="plasmid" evidence="2">
    <name>pMG1_RT685</name>
</geneLocation>
<sequence>MAKATLSKKGWASALGDSPRRSRGVRALRQRPVCKRRPEPFAHIWAARIMATLPSILGSTPDSAAPVAQQAGVDGGI</sequence>
<evidence type="ECO:0000313" key="2">
    <source>
        <dbReference type="EMBL" id="ARO44859.1"/>
    </source>
</evidence>
<evidence type="ECO:0000256" key="1">
    <source>
        <dbReference type="SAM" id="MobiDB-lite"/>
    </source>
</evidence>
<protein>
    <submittedName>
        <fullName evidence="2">Uncharacterized protein</fullName>
    </submittedName>
</protein>
<feature type="region of interest" description="Disordered" evidence="1">
    <location>
        <begin position="1"/>
        <end position="31"/>
    </location>
</feature>
<reference evidence="2" key="1">
    <citation type="submission" date="2016-03" db="EMBL/GenBank/DDBJ databases">
        <title>The evolution of Pseudomonas syringae pv. actinidiae in New Zealand.</title>
        <authorList>
            <person name="Taiaroa G."/>
            <person name="Poulter R.T.M."/>
            <person name="Lamont I."/>
            <person name="Stockwell P."/>
            <person name="Butler M.I."/>
        </authorList>
    </citation>
    <scope>NUCLEOTIDE SEQUENCE</scope>
    <source>
        <strain evidence="2">RT685</strain>
        <plasmid evidence="2">pMG1_RT685</plasmid>
    </source>
</reference>
<keyword evidence="2" id="KW-0614">Plasmid</keyword>
<dbReference type="EMBL" id="KX009059">
    <property type="protein sequence ID" value="ARO44859.1"/>
    <property type="molecule type" value="Genomic_DNA"/>
</dbReference>
<accession>A0A2P0QH71</accession>